<dbReference type="RefSeq" id="WP_186994585.1">
    <property type="nucleotide sequence ID" value="NZ_JACOQG010000007.1"/>
</dbReference>
<reference evidence="3 4" key="1">
    <citation type="submission" date="2020-08" db="EMBL/GenBank/DDBJ databases">
        <title>Genome public.</title>
        <authorList>
            <person name="Liu C."/>
            <person name="Sun Q."/>
        </authorList>
    </citation>
    <scope>NUCLEOTIDE SEQUENCE [LARGE SCALE GENOMIC DNA]</scope>
    <source>
        <strain evidence="3 4">M29</strain>
    </source>
</reference>
<keyword evidence="4" id="KW-1185">Reference proteome</keyword>
<accession>A0ABR7IGU0</accession>
<evidence type="ECO:0000313" key="4">
    <source>
        <dbReference type="Proteomes" id="UP000649826"/>
    </source>
</evidence>
<dbReference type="Pfam" id="PF19623">
    <property type="entry name" value="DUF6128"/>
    <property type="match status" value="1"/>
</dbReference>
<comment type="caution">
    <text evidence="3">The sequence shown here is derived from an EMBL/GenBank/DDBJ whole genome shotgun (WGS) entry which is preliminary data.</text>
</comment>
<organism evidence="3 4">
    <name type="scientific">Blautia difficilis</name>
    <dbReference type="NCBI Taxonomy" id="2763027"/>
    <lineage>
        <taxon>Bacteria</taxon>
        <taxon>Bacillati</taxon>
        <taxon>Bacillota</taxon>
        <taxon>Clostridia</taxon>
        <taxon>Lachnospirales</taxon>
        <taxon>Lachnospiraceae</taxon>
        <taxon>Blautia</taxon>
    </lineage>
</organism>
<evidence type="ECO:0000313" key="3">
    <source>
        <dbReference type="EMBL" id="MBC5779234.1"/>
    </source>
</evidence>
<evidence type="ECO:0000259" key="2">
    <source>
        <dbReference type="Pfam" id="PF19623"/>
    </source>
</evidence>
<sequence length="296" mass="33733">MSGYRRFVAYVYEYLKGKKENNCGFIKVEEREQQCKIELHLHCPGLPADLPCKIYGFIRKDGLMNGILLEILNTRPDTIEGFIETDSASMNASGISLDQLNGMLFLTESGSFLGTQWDDLPIRPEDFREIKPDHQSEPNVAAAEQSEDQSEEPPESPVVLTQQSAEQMVSSQSAVPQESTVSFPYSLQDSFVPFTDGWLTNAWKIQLNDLRHFPSQHNSLRNNRFIQYGFYNFGYLLLGITCQGQYILGVPGCYNQQESFMAGMFGFSYFRESSQIQLPHSKGGYWYCSLYPPDFH</sequence>
<proteinExistence type="predicted"/>
<dbReference type="EMBL" id="JACOQG010000007">
    <property type="protein sequence ID" value="MBC5779234.1"/>
    <property type="molecule type" value="Genomic_DNA"/>
</dbReference>
<name>A0ABR7IGU0_9FIRM</name>
<evidence type="ECO:0000256" key="1">
    <source>
        <dbReference type="SAM" id="MobiDB-lite"/>
    </source>
</evidence>
<gene>
    <name evidence="3" type="ORF">H8Z82_06115</name>
</gene>
<feature type="compositionally biased region" description="Acidic residues" evidence="1">
    <location>
        <begin position="145"/>
        <end position="154"/>
    </location>
</feature>
<dbReference type="InterPro" id="IPR046131">
    <property type="entry name" value="DUF6128"/>
</dbReference>
<protein>
    <recommendedName>
        <fullName evidence="2">DUF6128 domain-containing protein</fullName>
    </recommendedName>
</protein>
<dbReference type="Proteomes" id="UP000649826">
    <property type="component" value="Unassembled WGS sequence"/>
</dbReference>
<feature type="region of interest" description="Disordered" evidence="1">
    <location>
        <begin position="130"/>
        <end position="165"/>
    </location>
</feature>
<feature type="domain" description="DUF6128" evidence="2">
    <location>
        <begin position="199"/>
        <end position="273"/>
    </location>
</feature>